<evidence type="ECO:0000256" key="6">
    <source>
        <dbReference type="ARBA" id="ARBA00023163"/>
    </source>
</evidence>
<organism evidence="10 11">
    <name type="scientific">Erythranthe guttata</name>
    <name type="common">Yellow monkey flower</name>
    <name type="synonym">Mimulus guttatus</name>
    <dbReference type="NCBI Taxonomy" id="4155"/>
    <lineage>
        <taxon>Eukaryota</taxon>
        <taxon>Viridiplantae</taxon>
        <taxon>Streptophyta</taxon>
        <taxon>Embryophyta</taxon>
        <taxon>Tracheophyta</taxon>
        <taxon>Spermatophyta</taxon>
        <taxon>Magnoliopsida</taxon>
        <taxon>eudicotyledons</taxon>
        <taxon>Gunneridae</taxon>
        <taxon>Pentapetalae</taxon>
        <taxon>asterids</taxon>
        <taxon>lamiids</taxon>
        <taxon>Lamiales</taxon>
        <taxon>Phrymaceae</taxon>
        <taxon>Erythranthe</taxon>
    </lineage>
</organism>
<comment type="subcellular location">
    <subcellularLocation>
        <location evidence="1">Nucleus</location>
    </subcellularLocation>
</comment>
<reference evidence="10 11" key="1">
    <citation type="journal article" date="2013" name="Proc. Natl. Acad. Sci. U.S.A.">
        <title>Fine-scale variation in meiotic recombination in Mimulus inferred from population shotgun sequencing.</title>
        <authorList>
            <person name="Hellsten U."/>
            <person name="Wright K.M."/>
            <person name="Jenkins J."/>
            <person name="Shu S."/>
            <person name="Yuan Y."/>
            <person name="Wessler S.R."/>
            <person name="Schmutz J."/>
            <person name="Willis J.H."/>
            <person name="Rokhsar D.S."/>
        </authorList>
    </citation>
    <scope>NUCLEOTIDE SEQUENCE [LARGE SCALE GENOMIC DNA]</scope>
    <source>
        <strain evidence="11">cv. DUN x IM62</strain>
    </source>
</reference>
<dbReference type="PANTHER" id="PTHR45693">
    <property type="entry name" value="TRANSCRIPTION FACTOR TGA9"/>
    <property type="match status" value="1"/>
</dbReference>
<comment type="similarity">
    <text evidence="2">Belongs to the bZIP family.</text>
</comment>
<gene>
    <name evidence="10" type="ORF">MIMGU_mgv1a010090mg</name>
</gene>
<dbReference type="PANTHER" id="PTHR45693:SF1">
    <property type="entry name" value="TRANSCRIPTION FACTOR PERIANTHIA"/>
    <property type="match status" value="1"/>
</dbReference>
<dbReference type="Pfam" id="PF14144">
    <property type="entry name" value="DOG1"/>
    <property type="match status" value="1"/>
</dbReference>
<dbReference type="Gene3D" id="1.20.5.170">
    <property type="match status" value="1"/>
</dbReference>
<dbReference type="GO" id="GO:0043565">
    <property type="term" value="F:sequence-specific DNA binding"/>
    <property type="evidence" value="ECO:0007669"/>
    <property type="project" value="InterPro"/>
</dbReference>
<evidence type="ECO:0000256" key="4">
    <source>
        <dbReference type="ARBA" id="ARBA00023125"/>
    </source>
</evidence>
<evidence type="ECO:0000256" key="2">
    <source>
        <dbReference type="ARBA" id="ARBA00007163"/>
    </source>
</evidence>
<sequence length="322" mass="36412">MIVGSTYNNGMIFKANNNNNNNNNNIVPAASANNLPFGGLTNAHCRLAQNREAAKKCRMRKKAYVQQLESNRQRLTQLEHELEVTRQQGIFAPSGFSRDHIRQYTCGNNGSAAFNVDYEHWLEEHQCLINDLRSSVNSQSGDNELRLVLGRVMSHYEEIFQLKGTFAKSNIFHILSGMWKTPAERFLLWLGGFRSSDFLKVLGNQIEALTDEQMMGICNLQHSSQQAEDALSQGMEALQQSIVDTISSNSICDRYVEQMAIAMSKLATLENFLRQADLLRLQTLQQLQRILTPRQAACALLAINDYKSRLRALSSLWLAKPN</sequence>
<protein>
    <recommendedName>
        <fullName evidence="9">DOG1 domain-containing protein</fullName>
    </recommendedName>
</protein>
<keyword evidence="7" id="KW-0539">Nucleus</keyword>
<dbReference type="InterPro" id="IPR025422">
    <property type="entry name" value="TGA_domain"/>
</dbReference>
<keyword evidence="8" id="KW-0175">Coiled coil</keyword>
<dbReference type="InterPro" id="IPR046347">
    <property type="entry name" value="bZIP_sf"/>
</dbReference>
<dbReference type="InterPro" id="IPR004827">
    <property type="entry name" value="bZIP"/>
</dbReference>
<dbReference type="SMART" id="SM00338">
    <property type="entry name" value="BRLZ"/>
    <property type="match status" value="1"/>
</dbReference>
<keyword evidence="5" id="KW-0010">Activator</keyword>
<feature type="coiled-coil region" evidence="8">
    <location>
        <begin position="61"/>
        <end position="88"/>
    </location>
</feature>
<dbReference type="eggNOG" id="ENOG502QWDU">
    <property type="taxonomic scope" value="Eukaryota"/>
</dbReference>
<dbReference type="Pfam" id="PF00170">
    <property type="entry name" value="bZIP_1"/>
    <property type="match status" value="1"/>
</dbReference>
<evidence type="ECO:0000256" key="7">
    <source>
        <dbReference type="ARBA" id="ARBA00023242"/>
    </source>
</evidence>
<name>A0A022QTZ1_ERYGU</name>
<dbReference type="PROSITE" id="PS51806">
    <property type="entry name" value="DOG1"/>
    <property type="match status" value="1"/>
</dbReference>
<dbReference type="FunFam" id="1.20.5.170:FF:000019">
    <property type="entry name" value="BZIP family transcription factor"/>
    <property type="match status" value="1"/>
</dbReference>
<evidence type="ECO:0000313" key="11">
    <source>
        <dbReference type="Proteomes" id="UP000030748"/>
    </source>
</evidence>
<dbReference type="GO" id="GO:0006351">
    <property type="term" value="P:DNA-templated transcription"/>
    <property type="evidence" value="ECO:0007669"/>
    <property type="project" value="InterPro"/>
</dbReference>
<keyword evidence="11" id="KW-1185">Reference proteome</keyword>
<feature type="domain" description="DOG1" evidence="9">
    <location>
        <begin position="111"/>
        <end position="320"/>
    </location>
</feature>
<keyword evidence="3" id="KW-0805">Transcription regulation</keyword>
<dbReference type="STRING" id="4155.A0A022QTZ1"/>
<evidence type="ECO:0000313" key="10">
    <source>
        <dbReference type="EMBL" id="EYU29955.1"/>
    </source>
</evidence>
<accession>A0A022QTZ1</accession>
<evidence type="ECO:0000256" key="3">
    <source>
        <dbReference type="ARBA" id="ARBA00023015"/>
    </source>
</evidence>
<evidence type="ECO:0000256" key="5">
    <source>
        <dbReference type="ARBA" id="ARBA00023159"/>
    </source>
</evidence>
<dbReference type="AlphaFoldDB" id="A0A022QTZ1"/>
<dbReference type="GO" id="GO:0005634">
    <property type="term" value="C:nucleus"/>
    <property type="evidence" value="ECO:0007669"/>
    <property type="project" value="UniProtKB-SubCell"/>
</dbReference>
<proteinExistence type="inferred from homology"/>
<dbReference type="Proteomes" id="UP000030748">
    <property type="component" value="Unassembled WGS sequence"/>
</dbReference>
<dbReference type="EMBL" id="KI631110">
    <property type="protein sequence ID" value="EYU29955.1"/>
    <property type="molecule type" value="Genomic_DNA"/>
</dbReference>
<keyword evidence="6" id="KW-0804">Transcription</keyword>
<evidence type="ECO:0000259" key="9">
    <source>
        <dbReference type="PROSITE" id="PS51806"/>
    </source>
</evidence>
<evidence type="ECO:0000256" key="8">
    <source>
        <dbReference type="SAM" id="Coils"/>
    </source>
</evidence>
<evidence type="ECO:0000256" key="1">
    <source>
        <dbReference type="ARBA" id="ARBA00004123"/>
    </source>
</evidence>
<dbReference type="PROSITE" id="PS00036">
    <property type="entry name" value="BZIP_BASIC"/>
    <property type="match status" value="1"/>
</dbReference>
<keyword evidence="4" id="KW-0238">DNA-binding</keyword>
<dbReference type="SUPFAM" id="SSF57959">
    <property type="entry name" value="Leucine zipper domain"/>
    <property type="match status" value="1"/>
</dbReference>
<dbReference type="GO" id="GO:0003700">
    <property type="term" value="F:DNA-binding transcription factor activity"/>
    <property type="evidence" value="ECO:0007669"/>
    <property type="project" value="InterPro"/>
</dbReference>